<proteinExistence type="predicted"/>
<dbReference type="RefSeq" id="WP_183767780.1">
    <property type="nucleotide sequence ID" value="NZ_BMHZ01000004.1"/>
</dbReference>
<sequence length="449" mass="48446">MKKIFYLFCLTLVILAGCKKSDFESNFEKSPEERMADAIALVNNTLTSAPNGWIATLPTSAGGGYGFYMNFNVNQKVTMYSDISDAGASTGAESTYRVTTGSGAMLAFDTYNFISMLQDPKSSVLGGVQGSGFSSDVEFTYVRSTADSLIMVGRQFRQPLLLVKATAAQKAAFLAGEYKTAIDKFKSFFSTIKYPYIEIVSGSATLKAGIAVNVTNNMTAGKRVSFTGVLEDNKTVLGGNSKFAFTLAGADLLGNGLVYNGIKFVRFAWKDGTTLAVYDSTGKEYIVKSSPTPLTPLYLLIGAGYTLVTVPNATTYAGWGADYVTRRATAASAMLNGGYALRLEQMAYTFNNTTKKLTLKVNMPQNSTLYVGTINYTYTRTDDGVFKFTYVDADGNGAIIVPFMAALLGQRLNVDTFTVDYLTDPVTGGLFAQFKSVQNPTFTFSGVLQ</sequence>
<keyword evidence="4" id="KW-1185">Reference proteome</keyword>
<organism evidence="2 3">
    <name type="scientific">Pedobacter zeae</name>
    <dbReference type="NCBI Taxonomy" id="1737356"/>
    <lineage>
        <taxon>Bacteria</taxon>
        <taxon>Pseudomonadati</taxon>
        <taxon>Bacteroidota</taxon>
        <taxon>Sphingobacteriia</taxon>
        <taxon>Sphingobacteriales</taxon>
        <taxon>Sphingobacteriaceae</taxon>
        <taxon>Pedobacter</taxon>
    </lineage>
</organism>
<reference evidence="4" key="2">
    <citation type="journal article" date="2019" name="Int. J. Syst. Evol. Microbiol.">
        <title>The Global Catalogue of Microorganisms (GCM) 10K type strain sequencing project: providing services to taxonomists for standard genome sequencing and annotation.</title>
        <authorList>
            <consortium name="The Broad Institute Genomics Platform"/>
            <consortium name="The Broad Institute Genome Sequencing Center for Infectious Disease"/>
            <person name="Wu L."/>
            <person name="Ma J."/>
        </authorList>
    </citation>
    <scope>NUCLEOTIDE SEQUENCE [LARGE SCALE GENOMIC DNA]</scope>
    <source>
        <strain evidence="4">CGMCC 1.15287</strain>
    </source>
</reference>
<dbReference type="PROSITE" id="PS51257">
    <property type="entry name" value="PROKAR_LIPOPROTEIN"/>
    <property type="match status" value="1"/>
</dbReference>
<dbReference type="AlphaFoldDB" id="A0A7W6KEE8"/>
<dbReference type="EMBL" id="BMHZ01000004">
    <property type="protein sequence ID" value="GGH16355.1"/>
    <property type="molecule type" value="Genomic_DNA"/>
</dbReference>
<dbReference type="InterPro" id="IPR025396">
    <property type="entry name" value="DUF4302"/>
</dbReference>
<evidence type="ECO:0000313" key="1">
    <source>
        <dbReference type="EMBL" id="GGH16355.1"/>
    </source>
</evidence>
<dbReference type="Proteomes" id="UP000532273">
    <property type="component" value="Unassembled WGS sequence"/>
</dbReference>
<dbReference type="Proteomes" id="UP000642938">
    <property type="component" value="Unassembled WGS sequence"/>
</dbReference>
<comment type="caution">
    <text evidence="2">The sequence shown here is derived from an EMBL/GenBank/DDBJ whole genome shotgun (WGS) entry which is preliminary data.</text>
</comment>
<dbReference type="EMBL" id="JACIEF010000004">
    <property type="protein sequence ID" value="MBB4110155.1"/>
    <property type="molecule type" value="Genomic_DNA"/>
</dbReference>
<reference evidence="1" key="1">
    <citation type="journal article" date="2014" name="Int. J. Syst. Evol. Microbiol.">
        <title>Complete genome of a new Firmicutes species belonging to the dominant human colonic microbiota ('Ruminococcus bicirculans') reveals two chromosomes and a selective capacity to utilize plant glucans.</title>
        <authorList>
            <consortium name="NISC Comparative Sequencing Program"/>
            <person name="Wegmann U."/>
            <person name="Louis P."/>
            <person name="Goesmann A."/>
            <person name="Henrissat B."/>
            <person name="Duncan S.H."/>
            <person name="Flint H.J."/>
        </authorList>
    </citation>
    <scope>NUCLEOTIDE SEQUENCE</scope>
    <source>
        <strain evidence="1">CGMCC 1.15287</strain>
    </source>
</reference>
<evidence type="ECO:0008006" key="5">
    <source>
        <dbReference type="Google" id="ProtNLM"/>
    </source>
</evidence>
<evidence type="ECO:0000313" key="3">
    <source>
        <dbReference type="Proteomes" id="UP000532273"/>
    </source>
</evidence>
<gene>
    <name evidence="1" type="ORF">GCM10007422_39020</name>
    <name evidence="2" type="ORF">GGQ60_004183</name>
</gene>
<protein>
    <recommendedName>
        <fullName evidence="5">DUF4302 domain-containing protein</fullName>
    </recommendedName>
</protein>
<evidence type="ECO:0000313" key="2">
    <source>
        <dbReference type="EMBL" id="MBB4110155.1"/>
    </source>
</evidence>
<evidence type="ECO:0000313" key="4">
    <source>
        <dbReference type="Proteomes" id="UP000642938"/>
    </source>
</evidence>
<name>A0A7W6KEE8_9SPHI</name>
<reference evidence="2 3" key="3">
    <citation type="submission" date="2020-08" db="EMBL/GenBank/DDBJ databases">
        <title>Genomic Encyclopedia of Type Strains, Phase IV (KMG-IV): sequencing the most valuable type-strain genomes for metagenomic binning, comparative biology and taxonomic classification.</title>
        <authorList>
            <person name="Goeker M."/>
        </authorList>
    </citation>
    <scope>NUCLEOTIDE SEQUENCE [LARGE SCALE GENOMIC DNA]</scope>
    <source>
        <strain evidence="2 3">DSM 100774</strain>
    </source>
</reference>
<accession>A0A7W6KEE8</accession>
<reference evidence="1" key="4">
    <citation type="submission" date="2024-05" db="EMBL/GenBank/DDBJ databases">
        <authorList>
            <person name="Sun Q."/>
            <person name="Zhou Y."/>
        </authorList>
    </citation>
    <scope>NUCLEOTIDE SEQUENCE</scope>
    <source>
        <strain evidence="1">CGMCC 1.15287</strain>
    </source>
</reference>
<dbReference type="Pfam" id="PF14135">
    <property type="entry name" value="DUF4302"/>
    <property type="match status" value="1"/>
</dbReference>